<accession>A0A1I4BI13</accession>
<name>A0A1I4BI13_9RHOB</name>
<evidence type="ECO:0000313" key="1">
    <source>
        <dbReference type="EMBL" id="SFK68444.1"/>
    </source>
</evidence>
<organism evidence="1 2">
    <name type="scientific">Shimia haliotis</name>
    <dbReference type="NCBI Taxonomy" id="1280847"/>
    <lineage>
        <taxon>Bacteria</taxon>
        <taxon>Pseudomonadati</taxon>
        <taxon>Pseudomonadota</taxon>
        <taxon>Alphaproteobacteria</taxon>
        <taxon>Rhodobacterales</taxon>
        <taxon>Roseobacteraceae</taxon>
    </lineage>
</organism>
<dbReference type="EMBL" id="FOSZ01000001">
    <property type="protein sequence ID" value="SFK68444.1"/>
    <property type="molecule type" value="Genomic_DNA"/>
</dbReference>
<gene>
    <name evidence="1" type="ORF">SAMN04488036_1011052</name>
</gene>
<evidence type="ECO:0000313" key="2">
    <source>
        <dbReference type="Proteomes" id="UP000198851"/>
    </source>
</evidence>
<reference evidence="2" key="1">
    <citation type="submission" date="2016-10" db="EMBL/GenBank/DDBJ databases">
        <authorList>
            <person name="Varghese N."/>
            <person name="Submissions S."/>
        </authorList>
    </citation>
    <scope>NUCLEOTIDE SEQUENCE [LARGE SCALE GENOMIC DNA]</scope>
    <source>
        <strain evidence="2">DSM 28453</strain>
    </source>
</reference>
<sequence length="40" mass="4438">MGWIADLNWFALVFLAPIPLVLRSLALVNEVARISERDAG</sequence>
<dbReference type="STRING" id="1280847.SAMN04488036_1011052"/>
<proteinExistence type="predicted"/>
<protein>
    <submittedName>
        <fullName evidence="1">Uncharacterized protein</fullName>
    </submittedName>
</protein>
<keyword evidence="2" id="KW-1185">Reference proteome</keyword>
<dbReference type="Proteomes" id="UP000198851">
    <property type="component" value="Unassembled WGS sequence"/>
</dbReference>
<dbReference type="AlphaFoldDB" id="A0A1I4BI13"/>
<dbReference type="RefSeq" id="WP_280137030.1">
    <property type="nucleotide sequence ID" value="NZ_FOSZ01000001.1"/>
</dbReference>